<dbReference type="RefSeq" id="XP_010907377.1">
    <property type="nucleotide sequence ID" value="XM_010909075.1"/>
</dbReference>
<dbReference type="GO" id="GO:0003677">
    <property type="term" value="F:DNA binding"/>
    <property type="evidence" value="ECO:0007669"/>
    <property type="project" value="InterPro"/>
</dbReference>
<protein>
    <submittedName>
        <fullName evidence="4">Zinc finger BED domain-containing protein RICESLEEPER 1-like</fullName>
    </submittedName>
</protein>
<dbReference type="PANTHER" id="PTHR23272">
    <property type="entry name" value="BED FINGER-RELATED"/>
    <property type="match status" value="1"/>
</dbReference>
<evidence type="ECO:0000313" key="4">
    <source>
        <dbReference type="RefSeq" id="XP_010907377.1"/>
    </source>
</evidence>
<organism evidence="3 4">
    <name type="scientific">Elaeis guineensis var. tenera</name>
    <name type="common">Oil palm</name>
    <dbReference type="NCBI Taxonomy" id="51953"/>
    <lineage>
        <taxon>Eukaryota</taxon>
        <taxon>Viridiplantae</taxon>
        <taxon>Streptophyta</taxon>
        <taxon>Embryophyta</taxon>
        <taxon>Tracheophyta</taxon>
        <taxon>Spermatophyta</taxon>
        <taxon>Magnoliopsida</taxon>
        <taxon>Liliopsida</taxon>
        <taxon>Arecaceae</taxon>
        <taxon>Arecoideae</taxon>
        <taxon>Cocoseae</taxon>
        <taxon>Elaeidinae</taxon>
        <taxon>Elaeis</taxon>
    </lineage>
</organism>
<dbReference type="Pfam" id="PF14372">
    <property type="entry name" value="hAT-like_RNase-H"/>
    <property type="match status" value="1"/>
</dbReference>
<dbReference type="InParanoid" id="A0A6I9QD22"/>
<dbReference type="SUPFAM" id="SSF53098">
    <property type="entry name" value="Ribonuclease H-like"/>
    <property type="match status" value="1"/>
</dbReference>
<dbReference type="InterPro" id="IPR025525">
    <property type="entry name" value="hAT-like_transposase_RNase-H"/>
</dbReference>
<evidence type="ECO:0000313" key="3">
    <source>
        <dbReference type="Proteomes" id="UP000504607"/>
    </source>
</evidence>
<dbReference type="GO" id="GO:0046983">
    <property type="term" value="F:protein dimerization activity"/>
    <property type="evidence" value="ECO:0007669"/>
    <property type="project" value="InterPro"/>
</dbReference>
<feature type="domain" description="HAT C-terminal dimerisation" evidence="1">
    <location>
        <begin position="181"/>
        <end position="263"/>
    </location>
</feature>
<dbReference type="AlphaFoldDB" id="A0A6I9QD22"/>
<dbReference type="Pfam" id="PF05699">
    <property type="entry name" value="Dimer_Tnp_hAT"/>
    <property type="match status" value="1"/>
</dbReference>
<feature type="domain" description="hAT-like transposase RNase-H fold" evidence="2">
    <location>
        <begin position="43"/>
        <end position="124"/>
    </location>
</feature>
<proteinExistence type="predicted"/>
<dbReference type="InterPro" id="IPR012337">
    <property type="entry name" value="RNaseH-like_sf"/>
</dbReference>
<reference evidence="4" key="1">
    <citation type="submission" date="2025-08" db="UniProtKB">
        <authorList>
            <consortium name="RefSeq"/>
        </authorList>
    </citation>
    <scope>IDENTIFICATION</scope>
</reference>
<dbReference type="Proteomes" id="UP000504607">
    <property type="component" value="Unplaced"/>
</dbReference>
<dbReference type="OrthoDB" id="1893698at2759"/>
<gene>
    <name evidence="4" type="primary">LOC105034054</name>
</gene>
<sequence length="271" mass="31262">MVIDGTRGAGVTYNAVNDFDETPNPLAARFYELLRDADEPLCKLKMREWENSEHECLILMAGPMREKFAKYWEEYFLPLAIATVLDLRFKIDIMEYYNDQLYGSDSFDYIDRVRTVIFDLYNEYGGDELLARNSSYFMSSGSTNENTSASHGGLSLDDEHDFEEWYRRARSSTIQDSNKSELKKYLEEAVFPKKDNFDILNCWKMNSAWYPTLAKMARDILAILATTVASESAFSVGGRVIDERRSYLAPEIVEALLTTSDWLESTKNDKF</sequence>
<name>A0A6I9QD22_ELAGV</name>
<evidence type="ECO:0000259" key="1">
    <source>
        <dbReference type="Pfam" id="PF05699"/>
    </source>
</evidence>
<accession>A0A6I9QD22</accession>
<dbReference type="InterPro" id="IPR008906">
    <property type="entry name" value="HATC_C_dom"/>
</dbReference>
<evidence type="ECO:0000259" key="2">
    <source>
        <dbReference type="Pfam" id="PF14372"/>
    </source>
</evidence>
<keyword evidence="3" id="KW-1185">Reference proteome</keyword>